<evidence type="ECO:0000313" key="2">
    <source>
        <dbReference type="Proteomes" id="UP000256519"/>
    </source>
</evidence>
<name>A0A3D8X8B8_PRIMG</name>
<evidence type="ECO:0008006" key="3">
    <source>
        <dbReference type="Google" id="ProtNLM"/>
    </source>
</evidence>
<dbReference type="RefSeq" id="WP_116072133.1">
    <property type="nucleotide sequence ID" value="NZ_CP187630.1"/>
</dbReference>
<dbReference type="AlphaFoldDB" id="A0A3D8X8B8"/>
<sequence>MKVFIKLYLFTFIIVGLSGCIGEDYDFSPPTVTLSANDVADVELKETNVDWRGEEGKQYSKETNTRNDIKIAKKQQQLVVTPETPGNLRFDNEDFLVNDISSYTISTTSNAKQDIRMNEQDRTFTFPKKKGNYIYVLELQTDRGYAQYVGNVVVK</sequence>
<accession>A0A3D8X8B8</accession>
<gene>
    <name evidence="1" type="ORF">C3744_04015</name>
</gene>
<proteinExistence type="predicted"/>
<dbReference type="EMBL" id="PQWM01000006">
    <property type="protein sequence ID" value="RDZ18054.1"/>
    <property type="molecule type" value="Genomic_DNA"/>
</dbReference>
<dbReference type="PROSITE" id="PS51257">
    <property type="entry name" value="PROKAR_LIPOPROTEIN"/>
    <property type="match status" value="1"/>
</dbReference>
<evidence type="ECO:0000313" key="1">
    <source>
        <dbReference type="EMBL" id="RDZ18054.1"/>
    </source>
</evidence>
<protein>
    <recommendedName>
        <fullName evidence="3">Lipoprotein</fullName>
    </recommendedName>
</protein>
<reference evidence="1 2" key="1">
    <citation type="journal article" date="2018" name="Appl. Environ. Microbiol.">
        <title>Antimicrobial susceptibility testing and tentative epidemiological cut-off values of five Bacillus species relevant for use as animal feed additives or for plant protection.</title>
        <authorList>
            <person name="Agerso Y."/>
            <person name="Stuer-Lauridsen B."/>
            <person name="Bjerre K."/>
            <person name="Jensen M.G."/>
            <person name="Johansen E."/>
            <person name="Bennedsen M."/>
            <person name="Brockmann E."/>
            <person name="Nielsen B."/>
        </authorList>
    </citation>
    <scope>NUCLEOTIDE SEQUENCE [LARGE SCALE GENOMIC DNA]</scope>
    <source>
        <strain evidence="1 2">CHCC20162</strain>
    </source>
</reference>
<comment type="caution">
    <text evidence="1">The sequence shown here is derived from an EMBL/GenBank/DDBJ whole genome shotgun (WGS) entry which is preliminary data.</text>
</comment>
<dbReference type="Proteomes" id="UP000256519">
    <property type="component" value="Unassembled WGS sequence"/>
</dbReference>
<organism evidence="1 2">
    <name type="scientific">Priestia megaterium</name>
    <name type="common">Bacillus megaterium</name>
    <dbReference type="NCBI Taxonomy" id="1404"/>
    <lineage>
        <taxon>Bacteria</taxon>
        <taxon>Bacillati</taxon>
        <taxon>Bacillota</taxon>
        <taxon>Bacilli</taxon>
        <taxon>Bacillales</taxon>
        <taxon>Bacillaceae</taxon>
        <taxon>Priestia</taxon>
    </lineage>
</organism>